<dbReference type="AlphaFoldDB" id="H5UR77"/>
<dbReference type="Proteomes" id="UP000004367">
    <property type="component" value="Unassembled WGS sequence"/>
</dbReference>
<evidence type="ECO:0000313" key="5">
    <source>
        <dbReference type="EMBL" id="GAB48235.1"/>
    </source>
</evidence>
<dbReference type="Pfam" id="PF00160">
    <property type="entry name" value="Pro_isomerase"/>
    <property type="match status" value="1"/>
</dbReference>
<dbReference type="EMBL" id="BAFE01000047">
    <property type="protein sequence ID" value="GAB48235.1"/>
    <property type="molecule type" value="Genomic_DNA"/>
</dbReference>
<proteinExistence type="inferred from homology"/>
<accession>H5UR77</accession>
<evidence type="ECO:0000256" key="1">
    <source>
        <dbReference type="ARBA" id="ARBA00002388"/>
    </source>
</evidence>
<dbReference type="InterPro" id="IPR020892">
    <property type="entry name" value="Cyclophilin-type_PPIase_CS"/>
</dbReference>
<dbReference type="PROSITE" id="PS00170">
    <property type="entry name" value="CSA_PPIASE_1"/>
    <property type="match status" value="1"/>
</dbReference>
<feature type="compositionally biased region" description="Basic and acidic residues" evidence="3">
    <location>
        <begin position="227"/>
        <end position="239"/>
    </location>
</feature>
<feature type="signal peptide" evidence="2">
    <location>
        <begin position="1"/>
        <end position="29"/>
    </location>
</feature>
<feature type="domain" description="PPIase cyclophilin-type" evidence="4">
    <location>
        <begin position="94"/>
        <end position="239"/>
    </location>
</feature>
<dbReference type="InterPro" id="IPR044666">
    <property type="entry name" value="Cyclophilin_A-like"/>
</dbReference>
<comment type="catalytic activity">
    <reaction evidence="2">
        <text>[protein]-peptidylproline (omega=180) = [protein]-peptidylproline (omega=0)</text>
        <dbReference type="Rhea" id="RHEA:16237"/>
        <dbReference type="Rhea" id="RHEA-COMP:10747"/>
        <dbReference type="Rhea" id="RHEA-COMP:10748"/>
        <dbReference type="ChEBI" id="CHEBI:83833"/>
        <dbReference type="ChEBI" id="CHEBI:83834"/>
        <dbReference type="EC" id="5.2.1.8"/>
    </reaction>
</comment>
<evidence type="ECO:0000259" key="4">
    <source>
        <dbReference type="PROSITE" id="PS50072"/>
    </source>
</evidence>
<keyword evidence="6" id="KW-1185">Reference proteome</keyword>
<dbReference type="SUPFAM" id="SSF50891">
    <property type="entry name" value="Cyclophilin-like"/>
    <property type="match status" value="1"/>
</dbReference>
<reference evidence="5 6" key="1">
    <citation type="submission" date="2012-02" db="EMBL/GenBank/DDBJ databases">
        <title>Whole genome shotgun sequence of Mobilicoccus pelagius NBRC 104925.</title>
        <authorList>
            <person name="Yoshida Y."/>
            <person name="Hosoyama A."/>
            <person name="Tsuchikane K."/>
            <person name="Katsumata H."/>
            <person name="Yamazaki S."/>
            <person name="Fujita N."/>
        </authorList>
    </citation>
    <scope>NUCLEOTIDE SEQUENCE [LARGE SCALE GENOMIC DNA]</scope>
    <source>
        <strain evidence="5 6">NBRC 104925</strain>
    </source>
</reference>
<dbReference type="STRING" id="1089455.MOPEL_067_00850"/>
<dbReference type="PANTHER" id="PTHR45625:SF3">
    <property type="entry name" value="PEPTIDYL-PROLYL CIS-TRANS ISOMERASE B-RELATED"/>
    <property type="match status" value="1"/>
</dbReference>
<comment type="function">
    <text evidence="1 2">PPIases accelerate the folding of proteins. It catalyzes the cis-trans isomerization of proline imidic peptide bonds in oligopeptides.</text>
</comment>
<comment type="similarity">
    <text evidence="2">Belongs to the cyclophilin-type PPIase family.</text>
</comment>
<keyword evidence="2" id="KW-0697">Rotamase</keyword>
<dbReference type="PANTHER" id="PTHR45625">
    <property type="entry name" value="PEPTIDYL-PROLYL CIS-TRANS ISOMERASE-RELATED"/>
    <property type="match status" value="1"/>
</dbReference>
<evidence type="ECO:0000256" key="3">
    <source>
        <dbReference type="SAM" id="MobiDB-lite"/>
    </source>
</evidence>
<sequence>MSGTPARTTLFATTLAGCLLLGACGASTPADEAASKAGATATSEAAPSSAEQPSRSVAADCPPTEGAAQRTTSFAAPPAMCLDPKRDYTATVTTDLGPFTIDLLEDQAPKTVNNFVFLARHKFYDGVVFHRVIPGFMNQTGDPQGTGMGGPGYEFEDELPKKGAYEVGSVAMANAGPNTNGSQFFTVTGQSGVDLPPQYSLFGKVTDGMDVLRKIEADGTPSGEPTTQHRIEKVTITEK</sequence>
<name>H5UR77_9MICO</name>
<dbReference type="PROSITE" id="PS50072">
    <property type="entry name" value="CSA_PPIASE_2"/>
    <property type="match status" value="1"/>
</dbReference>
<keyword evidence="2" id="KW-0413">Isomerase</keyword>
<dbReference type="EC" id="5.2.1.8" evidence="2"/>
<organism evidence="5 6">
    <name type="scientific">Mobilicoccus pelagius NBRC 104925</name>
    <dbReference type="NCBI Taxonomy" id="1089455"/>
    <lineage>
        <taxon>Bacteria</taxon>
        <taxon>Bacillati</taxon>
        <taxon>Actinomycetota</taxon>
        <taxon>Actinomycetes</taxon>
        <taxon>Micrococcales</taxon>
        <taxon>Dermatophilaceae</taxon>
        <taxon>Mobilicoccus</taxon>
    </lineage>
</organism>
<dbReference type="PRINTS" id="PR00153">
    <property type="entry name" value="CSAPPISMRASE"/>
</dbReference>
<dbReference type="InterPro" id="IPR002130">
    <property type="entry name" value="Cyclophilin-type_PPIase_dom"/>
</dbReference>
<dbReference type="PROSITE" id="PS51257">
    <property type="entry name" value="PROKAR_LIPOPROTEIN"/>
    <property type="match status" value="1"/>
</dbReference>
<feature type="compositionally biased region" description="Low complexity" evidence="3">
    <location>
        <begin position="29"/>
        <end position="56"/>
    </location>
</feature>
<protein>
    <recommendedName>
        <fullName evidence="2">Peptidyl-prolyl cis-trans isomerase</fullName>
        <shortName evidence="2">PPIase</shortName>
        <ecNumber evidence="2">5.2.1.8</ecNumber>
    </recommendedName>
</protein>
<gene>
    <name evidence="5" type="ORF">MOPEL_067_00850</name>
</gene>
<feature type="region of interest" description="Disordered" evidence="3">
    <location>
        <begin position="217"/>
        <end position="239"/>
    </location>
</feature>
<dbReference type="OrthoDB" id="5507614at2"/>
<dbReference type="GO" id="GO:0003755">
    <property type="term" value="F:peptidyl-prolyl cis-trans isomerase activity"/>
    <property type="evidence" value="ECO:0007669"/>
    <property type="project" value="UniProtKB-UniRule"/>
</dbReference>
<feature type="chain" id="PRO_5039755105" description="Peptidyl-prolyl cis-trans isomerase" evidence="2">
    <location>
        <begin position="30"/>
        <end position="239"/>
    </location>
</feature>
<keyword evidence="2" id="KW-0732">Signal</keyword>
<dbReference type="RefSeq" id="WP_009482133.1">
    <property type="nucleotide sequence ID" value="NZ_BAFE01000047.1"/>
</dbReference>
<dbReference type="CDD" id="cd00317">
    <property type="entry name" value="cyclophilin"/>
    <property type="match status" value="1"/>
</dbReference>
<evidence type="ECO:0000256" key="2">
    <source>
        <dbReference type="RuleBase" id="RU363019"/>
    </source>
</evidence>
<feature type="region of interest" description="Disordered" evidence="3">
    <location>
        <begin position="29"/>
        <end position="72"/>
    </location>
</feature>
<comment type="caution">
    <text evidence="5">The sequence shown here is derived from an EMBL/GenBank/DDBJ whole genome shotgun (WGS) entry which is preliminary data.</text>
</comment>
<dbReference type="GO" id="GO:0006457">
    <property type="term" value="P:protein folding"/>
    <property type="evidence" value="ECO:0007669"/>
    <property type="project" value="InterPro"/>
</dbReference>
<dbReference type="InterPro" id="IPR029000">
    <property type="entry name" value="Cyclophilin-like_dom_sf"/>
</dbReference>
<evidence type="ECO:0000313" key="6">
    <source>
        <dbReference type="Proteomes" id="UP000004367"/>
    </source>
</evidence>
<dbReference type="Gene3D" id="2.40.100.10">
    <property type="entry name" value="Cyclophilin-like"/>
    <property type="match status" value="1"/>
</dbReference>
<dbReference type="eggNOG" id="COG0652">
    <property type="taxonomic scope" value="Bacteria"/>
</dbReference>